<dbReference type="HOGENOM" id="CLU_3014520_0_0_1"/>
<reference evidence="2" key="2">
    <citation type="submission" date="2015-01" db="EMBL/GenBank/DDBJ databases">
        <title>Evolutionary Origins and Diversification of the Mycorrhizal Mutualists.</title>
        <authorList>
            <consortium name="DOE Joint Genome Institute"/>
            <consortium name="Mycorrhizal Genomics Consortium"/>
            <person name="Kohler A."/>
            <person name="Kuo A."/>
            <person name="Nagy L.G."/>
            <person name="Floudas D."/>
            <person name="Copeland A."/>
            <person name="Barry K.W."/>
            <person name="Cichocki N."/>
            <person name="Veneault-Fourrey C."/>
            <person name="LaButti K."/>
            <person name="Lindquist E.A."/>
            <person name="Lipzen A."/>
            <person name="Lundell T."/>
            <person name="Morin E."/>
            <person name="Murat C."/>
            <person name="Riley R."/>
            <person name="Ohm R."/>
            <person name="Sun H."/>
            <person name="Tunlid A."/>
            <person name="Henrissat B."/>
            <person name="Grigoriev I.V."/>
            <person name="Hibbett D.S."/>
            <person name="Martin F."/>
        </authorList>
    </citation>
    <scope>NUCLEOTIDE SEQUENCE [LARGE SCALE GENOMIC DNA]</scope>
    <source>
        <strain evidence="2">LaAM-08-1</strain>
    </source>
</reference>
<reference evidence="1 2" key="1">
    <citation type="submission" date="2014-04" db="EMBL/GenBank/DDBJ databases">
        <authorList>
            <consortium name="DOE Joint Genome Institute"/>
            <person name="Kuo A."/>
            <person name="Kohler A."/>
            <person name="Nagy L.G."/>
            <person name="Floudas D."/>
            <person name="Copeland A."/>
            <person name="Barry K.W."/>
            <person name="Cichocki N."/>
            <person name="Veneault-Fourrey C."/>
            <person name="LaButti K."/>
            <person name="Lindquist E.A."/>
            <person name="Lipzen A."/>
            <person name="Lundell T."/>
            <person name="Morin E."/>
            <person name="Murat C."/>
            <person name="Sun H."/>
            <person name="Tunlid A."/>
            <person name="Henrissat B."/>
            <person name="Grigoriev I.V."/>
            <person name="Hibbett D.S."/>
            <person name="Martin F."/>
            <person name="Nordberg H.P."/>
            <person name="Cantor M.N."/>
            <person name="Hua S.X."/>
        </authorList>
    </citation>
    <scope>NUCLEOTIDE SEQUENCE [LARGE SCALE GENOMIC DNA]</scope>
    <source>
        <strain evidence="1 2">LaAM-08-1</strain>
    </source>
</reference>
<evidence type="ECO:0000313" key="1">
    <source>
        <dbReference type="EMBL" id="KIJ92325.1"/>
    </source>
</evidence>
<name>A0A0C9WNW0_9AGAR</name>
<dbReference type="AlphaFoldDB" id="A0A0C9WNW0"/>
<gene>
    <name evidence="1" type="ORF">K443DRAFT_439133</name>
</gene>
<accession>A0A0C9WNW0</accession>
<protein>
    <submittedName>
        <fullName evidence="1">Uncharacterized protein</fullName>
    </submittedName>
</protein>
<evidence type="ECO:0000313" key="2">
    <source>
        <dbReference type="Proteomes" id="UP000054477"/>
    </source>
</evidence>
<keyword evidence="2" id="KW-1185">Reference proteome</keyword>
<sequence>MTLMCLQRSFNRLPCHSSTSTCNEVAEFGKAFSGCSPAWLRKWIVPNNLRCRTQLH</sequence>
<dbReference type="EMBL" id="KN838919">
    <property type="protein sequence ID" value="KIJ92325.1"/>
    <property type="molecule type" value="Genomic_DNA"/>
</dbReference>
<dbReference type="Proteomes" id="UP000054477">
    <property type="component" value="Unassembled WGS sequence"/>
</dbReference>
<proteinExistence type="predicted"/>
<organism evidence="1 2">
    <name type="scientific">Laccaria amethystina LaAM-08-1</name>
    <dbReference type="NCBI Taxonomy" id="1095629"/>
    <lineage>
        <taxon>Eukaryota</taxon>
        <taxon>Fungi</taxon>
        <taxon>Dikarya</taxon>
        <taxon>Basidiomycota</taxon>
        <taxon>Agaricomycotina</taxon>
        <taxon>Agaricomycetes</taxon>
        <taxon>Agaricomycetidae</taxon>
        <taxon>Agaricales</taxon>
        <taxon>Agaricineae</taxon>
        <taxon>Hydnangiaceae</taxon>
        <taxon>Laccaria</taxon>
    </lineage>
</organism>